<dbReference type="PANTHER" id="PTHR12274">
    <property type="entry name" value="GRANULIN"/>
    <property type="match status" value="1"/>
</dbReference>
<keyword evidence="8" id="KW-1185">Reference proteome</keyword>
<dbReference type="GO" id="GO:0005576">
    <property type="term" value="C:extracellular region"/>
    <property type="evidence" value="ECO:0007669"/>
    <property type="project" value="UniProtKB-SubCell"/>
</dbReference>
<dbReference type="Proteomes" id="UP000887116">
    <property type="component" value="Unassembled WGS sequence"/>
</dbReference>
<keyword evidence="3" id="KW-0964">Secreted</keyword>
<feature type="signal peptide" evidence="5">
    <location>
        <begin position="1"/>
        <end position="15"/>
    </location>
</feature>
<evidence type="ECO:0000256" key="1">
    <source>
        <dbReference type="ARBA" id="ARBA00004613"/>
    </source>
</evidence>
<evidence type="ECO:0000256" key="4">
    <source>
        <dbReference type="ARBA" id="ARBA00023157"/>
    </source>
</evidence>
<evidence type="ECO:0000259" key="6">
    <source>
        <dbReference type="PROSITE" id="PS00799"/>
    </source>
</evidence>
<dbReference type="SMART" id="SM00277">
    <property type="entry name" value="GRAN"/>
    <property type="match status" value="1"/>
</dbReference>
<comment type="similarity">
    <text evidence="2">Belongs to the granulin family.</text>
</comment>
<evidence type="ECO:0000256" key="3">
    <source>
        <dbReference type="ARBA" id="ARBA00022525"/>
    </source>
</evidence>
<protein>
    <submittedName>
        <fullName evidence="7">Granulin</fullName>
    </submittedName>
</protein>
<reference evidence="7" key="1">
    <citation type="submission" date="2020-07" db="EMBL/GenBank/DDBJ databases">
        <title>Multicomponent nature underlies the extraordinary mechanical properties of spider dragline silk.</title>
        <authorList>
            <person name="Kono N."/>
            <person name="Nakamura H."/>
            <person name="Mori M."/>
            <person name="Yoshida Y."/>
            <person name="Ohtoshi R."/>
            <person name="Malay A.D."/>
            <person name="Moran D.A.P."/>
            <person name="Tomita M."/>
            <person name="Numata K."/>
            <person name="Arakawa K."/>
        </authorList>
    </citation>
    <scope>NUCLEOTIDE SEQUENCE</scope>
</reference>
<organism evidence="7 8">
    <name type="scientific">Trichonephila clavata</name>
    <name type="common">Joro spider</name>
    <name type="synonym">Nephila clavata</name>
    <dbReference type="NCBI Taxonomy" id="2740835"/>
    <lineage>
        <taxon>Eukaryota</taxon>
        <taxon>Metazoa</taxon>
        <taxon>Ecdysozoa</taxon>
        <taxon>Arthropoda</taxon>
        <taxon>Chelicerata</taxon>
        <taxon>Arachnida</taxon>
        <taxon>Araneae</taxon>
        <taxon>Araneomorphae</taxon>
        <taxon>Entelegynae</taxon>
        <taxon>Araneoidea</taxon>
        <taxon>Nephilidae</taxon>
        <taxon>Trichonephila</taxon>
    </lineage>
</organism>
<name>A0A8X6HIW6_TRICU</name>
<gene>
    <name evidence="7" type="primary">NCL1_41017</name>
    <name evidence="7" type="ORF">TNCT_186251</name>
</gene>
<evidence type="ECO:0000256" key="5">
    <source>
        <dbReference type="SAM" id="SignalP"/>
    </source>
</evidence>
<dbReference type="InterPro" id="IPR000118">
    <property type="entry name" value="Granulin"/>
</dbReference>
<dbReference type="PROSITE" id="PS00799">
    <property type="entry name" value="GRANULINS"/>
    <property type="match status" value="1"/>
</dbReference>
<proteinExistence type="inferred from homology"/>
<feature type="domain" description="Granulins" evidence="6">
    <location>
        <begin position="172"/>
        <end position="185"/>
    </location>
</feature>
<dbReference type="Pfam" id="PF00396">
    <property type="entry name" value="Granulin"/>
    <property type="match status" value="1"/>
</dbReference>
<dbReference type="Gene3D" id="2.10.25.160">
    <property type="entry name" value="Granulin"/>
    <property type="match status" value="1"/>
</dbReference>
<feature type="chain" id="PRO_5036482372" evidence="5">
    <location>
        <begin position="16"/>
        <end position="205"/>
    </location>
</feature>
<dbReference type="AlphaFoldDB" id="A0A8X6HIW6"/>
<keyword evidence="5" id="KW-0732">Signal</keyword>
<dbReference type="EMBL" id="BMAO01023234">
    <property type="protein sequence ID" value="GFQ87474.1"/>
    <property type="molecule type" value="Genomic_DNA"/>
</dbReference>
<dbReference type="InterPro" id="IPR037277">
    <property type="entry name" value="Granulin_sf"/>
</dbReference>
<comment type="caution">
    <text evidence="7">The sequence shown here is derived from an EMBL/GenBank/DDBJ whole genome shotgun (WGS) entry which is preliminary data.</text>
</comment>
<sequence>MICLLIFVLISGALASEFNFKCHESNLCRKGSRHCTEANGNQWCCPKTTVFCNDETNKCHPLVSNVPLVLLRPSIKKSEYFTALEKLSFNVEMDPMKNKQILSRSLNYLCQPVEKGKRYTKPSRVNSTWYLSDWDTDIYCPGRKQRCPPENTCCLIGKDIYGCCRYRDAVCCNDLIHCCPPDTFCNTETMECISKKDILEKKYGF</sequence>
<dbReference type="OrthoDB" id="5854875at2759"/>
<dbReference type="InterPro" id="IPR039036">
    <property type="entry name" value="Granulin_fam"/>
</dbReference>
<evidence type="ECO:0000313" key="8">
    <source>
        <dbReference type="Proteomes" id="UP000887116"/>
    </source>
</evidence>
<comment type="subcellular location">
    <subcellularLocation>
        <location evidence="1">Secreted</location>
    </subcellularLocation>
</comment>
<dbReference type="PANTHER" id="PTHR12274:SF3">
    <property type="entry name" value="PROGRANULIN"/>
    <property type="match status" value="1"/>
</dbReference>
<keyword evidence="4" id="KW-1015">Disulfide bond</keyword>
<evidence type="ECO:0000256" key="2">
    <source>
        <dbReference type="ARBA" id="ARBA00010093"/>
    </source>
</evidence>
<accession>A0A8X6HIW6</accession>
<evidence type="ECO:0000313" key="7">
    <source>
        <dbReference type="EMBL" id="GFQ87474.1"/>
    </source>
</evidence>